<keyword evidence="3" id="KW-1185">Reference proteome</keyword>
<name>A0A1I2KG50_9FLAO</name>
<evidence type="ECO:0000313" key="3">
    <source>
        <dbReference type="Proteomes" id="UP000199116"/>
    </source>
</evidence>
<feature type="region of interest" description="Disordered" evidence="1">
    <location>
        <begin position="16"/>
        <end position="39"/>
    </location>
</feature>
<gene>
    <name evidence="2" type="ORF">SAMN04488033_103120</name>
</gene>
<dbReference type="Proteomes" id="UP000199116">
    <property type="component" value="Unassembled WGS sequence"/>
</dbReference>
<organism evidence="2 3">
    <name type="scientific">Salegentibacter agarivorans</name>
    <dbReference type="NCBI Taxonomy" id="345907"/>
    <lineage>
        <taxon>Bacteria</taxon>
        <taxon>Pseudomonadati</taxon>
        <taxon>Bacteroidota</taxon>
        <taxon>Flavobacteriia</taxon>
        <taxon>Flavobacteriales</taxon>
        <taxon>Flavobacteriaceae</taxon>
        <taxon>Salegentibacter</taxon>
    </lineage>
</organism>
<dbReference type="EMBL" id="FOOH01000003">
    <property type="protein sequence ID" value="SFF66005.1"/>
    <property type="molecule type" value="Genomic_DNA"/>
</dbReference>
<sequence length="39" mass="4434">MKKTLKDYQGRALKNLEKIKGGGNPVIDRDKVRRPKPGK</sequence>
<proteinExistence type="predicted"/>
<protein>
    <submittedName>
        <fullName evidence="2">Uncharacterized protein</fullName>
    </submittedName>
</protein>
<evidence type="ECO:0000256" key="1">
    <source>
        <dbReference type="SAM" id="MobiDB-lite"/>
    </source>
</evidence>
<accession>A0A1I2KG50</accession>
<dbReference type="AlphaFoldDB" id="A0A1I2KG50"/>
<evidence type="ECO:0000313" key="2">
    <source>
        <dbReference type="EMBL" id="SFF66005.1"/>
    </source>
</evidence>
<reference evidence="3" key="1">
    <citation type="submission" date="2016-10" db="EMBL/GenBank/DDBJ databases">
        <authorList>
            <person name="Varghese N."/>
            <person name="Submissions S."/>
        </authorList>
    </citation>
    <scope>NUCLEOTIDE SEQUENCE [LARGE SCALE GENOMIC DNA]</scope>
    <source>
        <strain evidence="3">DSM 23515</strain>
    </source>
</reference>